<keyword evidence="5" id="KW-1185">Reference proteome</keyword>
<evidence type="ECO:0000259" key="3">
    <source>
        <dbReference type="PROSITE" id="PS50977"/>
    </source>
</evidence>
<dbReference type="EMBL" id="JTDI01000011">
    <property type="protein sequence ID" value="KHK88964.1"/>
    <property type="molecule type" value="Genomic_DNA"/>
</dbReference>
<feature type="DNA-binding region" description="H-T-H motif" evidence="2">
    <location>
        <begin position="29"/>
        <end position="48"/>
    </location>
</feature>
<evidence type="ECO:0000256" key="2">
    <source>
        <dbReference type="PROSITE-ProRule" id="PRU00335"/>
    </source>
</evidence>
<dbReference type="InterPro" id="IPR001647">
    <property type="entry name" value="HTH_TetR"/>
</dbReference>
<dbReference type="AlphaFoldDB" id="A0A0B1ZD34"/>
<dbReference type="Gene3D" id="1.10.357.10">
    <property type="entry name" value="Tetracycline Repressor, domain 2"/>
    <property type="match status" value="2"/>
</dbReference>
<feature type="DNA-binding region" description="H-T-H motif" evidence="2">
    <location>
        <begin position="240"/>
        <end position="259"/>
    </location>
</feature>
<dbReference type="STRING" id="1348853.LK12_23000"/>
<dbReference type="PANTHER" id="PTHR30055">
    <property type="entry name" value="HTH-TYPE TRANSCRIPTIONAL REGULATOR RUTR"/>
    <property type="match status" value="1"/>
</dbReference>
<feature type="domain" description="HTH tetR-type" evidence="3">
    <location>
        <begin position="217"/>
        <end position="277"/>
    </location>
</feature>
<organism evidence="4 5">
    <name type="scientific">Novosphingobium malaysiense</name>
    <dbReference type="NCBI Taxonomy" id="1348853"/>
    <lineage>
        <taxon>Bacteria</taxon>
        <taxon>Pseudomonadati</taxon>
        <taxon>Pseudomonadota</taxon>
        <taxon>Alphaproteobacteria</taxon>
        <taxon>Sphingomonadales</taxon>
        <taxon>Sphingomonadaceae</taxon>
        <taxon>Novosphingobium</taxon>
    </lineage>
</organism>
<dbReference type="SUPFAM" id="SSF46689">
    <property type="entry name" value="Homeodomain-like"/>
    <property type="match status" value="2"/>
</dbReference>
<feature type="domain" description="HTH tetR-type" evidence="3">
    <location>
        <begin position="6"/>
        <end position="66"/>
    </location>
</feature>
<keyword evidence="1 2" id="KW-0238">DNA-binding</keyword>
<evidence type="ECO:0000313" key="4">
    <source>
        <dbReference type="EMBL" id="KHK88964.1"/>
    </source>
</evidence>
<dbReference type="GO" id="GO:0003700">
    <property type="term" value="F:DNA-binding transcription factor activity"/>
    <property type="evidence" value="ECO:0007669"/>
    <property type="project" value="TreeGrafter"/>
</dbReference>
<proteinExistence type="predicted"/>
<dbReference type="InterPro" id="IPR050109">
    <property type="entry name" value="HTH-type_TetR-like_transc_reg"/>
</dbReference>
<dbReference type="GO" id="GO:0000976">
    <property type="term" value="F:transcription cis-regulatory region binding"/>
    <property type="evidence" value="ECO:0007669"/>
    <property type="project" value="TreeGrafter"/>
</dbReference>
<protein>
    <recommendedName>
        <fullName evidence="3">HTH tetR-type domain-containing protein</fullName>
    </recommendedName>
</protein>
<gene>
    <name evidence="4" type="ORF">LK12_23000</name>
</gene>
<dbReference type="InterPro" id="IPR009057">
    <property type="entry name" value="Homeodomain-like_sf"/>
</dbReference>
<evidence type="ECO:0000256" key="1">
    <source>
        <dbReference type="ARBA" id="ARBA00023125"/>
    </source>
</evidence>
<sequence length="408" mass="44271">MKLLTIPSSDRLIQAVLELWEAEGSASMSARKISLAANTPASSIYHHFGSMEQLVVRAQEAALAGASAWADDILRQLSMLPDDLSAFAGFFAATVDDWSYNQRQLAFAWREGQLLAARSGFCRTTDQQWASLWTTFWRTSAGKFGLGDQRIILERVFESESLLHMMHWERLVDRAGLDEFAKGLTAWVTGAAIPPSPWRDAARTQAACSMPEMPQRDEAATAIMKAAATVLERHGVAGLTHRAVASASGLTHGVVLHKFPTKSALLSVAFEAVYLLHSEPPSTLDETRALPHGDASVLDLVACSISRTVGKLGVEELILAVARDHSLKQFGAQLRYLRGRGSKAALETIVGGRRQIGHLEAALFSSFGSSQTRSYAVISSENMEQRIRAELNLVEACVLNANAAAVQG</sequence>
<dbReference type="Pfam" id="PF00440">
    <property type="entry name" value="TetR_N"/>
    <property type="match status" value="2"/>
</dbReference>
<dbReference type="RefSeq" id="WP_039290398.1">
    <property type="nucleotide sequence ID" value="NZ_JTDI01000011.1"/>
</dbReference>
<dbReference type="Proteomes" id="UP000031057">
    <property type="component" value="Unassembled WGS sequence"/>
</dbReference>
<name>A0A0B1ZD34_9SPHN</name>
<dbReference type="PROSITE" id="PS50977">
    <property type="entry name" value="HTH_TETR_2"/>
    <property type="match status" value="2"/>
</dbReference>
<dbReference type="OrthoDB" id="7182470at2"/>
<accession>A0A0B1ZD34</accession>
<dbReference type="PANTHER" id="PTHR30055:SF148">
    <property type="entry name" value="TETR-FAMILY TRANSCRIPTIONAL REGULATOR"/>
    <property type="match status" value="1"/>
</dbReference>
<evidence type="ECO:0000313" key="5">
    <source>
        <dbReference type="Proteomes" id="UP000031057"/>
    </source>
</evidence>
<reference evidence="4 5" key="1">
    <citation type="submission" date="2014-10" db="EMBL/GenBank/DDBJ databases">
        <title>Genome sequence of Novosphingobium malaysiense MUSC 273(T).</title>
        <authorList>
            <person name="Lee L.-H."/>
        </authorList>
    </citation>
    <scope>NUCLEOTIDE SEQUENCE [LARGE SCALE GENOMIC DNA]</scope>
    <source>
        <strain evidence="4 5">MUSC 273</strain>
    </source>
</reference>
<comment type="caution">
    <text evidence="4">The sequence shown here is derived from an EMBL/GenBank/DDBJ whole genome shotgun (WGS) entry which is preliminary data.</text>
</comment>